<proteinExistence type="inferred from homology"/>
<evidence type="ECO:0000259" key="14">
    <source>
        <dbReference type="SMART" id="SM01382"/>
    </source>
</evidence>
<feature type="compositionally biased region" description="Basic residues" evidence="13">
    <location>
        <begin position="79"/>
        <end position="88"/>
    </location>
</feature>
<keyword evidence="6 12" id="KW-0328">Glycosyltransferase</keyword>
<dbReference type="InterPro" id="IPR014726">
    <property type="entry name" value="Ribosomal_uL2_dom3"/>
</dbReference>
<dbReference type="SUPFAM" id="SSF53756">
    <property type="entry name" value="UDP-Glycosyltransferase/glycogen phosphorylase"/>
    <property type="match status" value="1"/>
</dbReference>
<evidence type="ECO:0000256" key="9">
    <source>
        <dbReference type="ARBA" id="ARBA00022980"/>
    </source>
</evidence>
<evidence type="ECO:0000256" key="13">
    <source>
        <dbReference type="SAM" id="MobiDB-lite"/>
    </source>
</evidence>
<dbReference type="SUPFAM" id="SSF50104">
    <property type="entry name" value="Translation proteins SH3-like domain"/>
    <property type="match status" value="1"/>
</dbReference>
<evidence type="ECO:0000256" key="3">
    <source>
        <dbReference type="ARBA" id="ARBA00006047"/>
    </source>
</evidence>
<sequence length="594" mass="67971">MGLTLYLGMKRGNIACHKSEARFGTLLREGRLASRASRDEAFWRSQVNFGPPNPATDEKALWSKGKRVRCHTPCLPKVPKGRARRSRATTRERIPHRQGDRRRPSRGTSRPTGNTGETWEGNPIGISNPNHGARKLRKAGQSRWLGRRPIVRGVAMNPVDHPHGGGVGKRRNEFMPRRSIWKGSFVDAFLLRMKKKISLLLNRKIGSRRSSILPEFVDCSVRIYNGKTPLRCKITEEKVGHKESLLLHGNEDFREQGPEGEKVKKKRIWHEKEIRFRLPQFADTEDLQLEWREAERRNKVKVASFLKEKTGYVVSPDAMFDVQVKRIHEYKRQLLNIMGIVYRYKKMKEMSPEEKQEKFVPRVCIFGGKAFATYVQAKRIVKFIIDVGATVNHDPDIGDLLKVVFVPDYNMSVLQKCLFLAVSCPSITAGMEASGTSNMKFAINGCILIGTLDGANVEIREEVGEDNFFHFGARAHEIAGLRKERAEGKFVPNPRFEEVKAFVRSGVFGSYNYEELMGSLEGNEGYGRADYFLVGKDFPSYIECQDKVDEAYRDQKRWTKMSILNKAGSYKFSSERTIHEYAKDIWRIDPVELP</sequence>
<comment type="similarity">
    <text evidence="2">Belongs to the universal ribosomal protein uL2 family.</text>
</comment>
<dbReference type="GO" id="GO:0030170">
    <property type="term" value="F:pyridoxal phosphate binding"/>
    <property type="evidence" value="ECO:0007669"/>
    <property type="project" value="TreeGrafter"/>
</dbReference>
<keyword evidence="16" id="KW-1185">Reference proteome</keyword>
<keyword evidence="5" id="KW-0321">Glycogen metabolism</keyword>
<comment type="similarity">
    <text evidence="3 12">Belongs to the glycogen phosphorylase family.</text>
</comment>
<keyword evidence="9" id="KW-0689">Ribosomal protein</keyword>
<dbReference type="InterPro" id="IPR002222">
    <property type="entry name" value="Ribosomal_uS19"/>
</dbReference>
<reference evidence="16" key="1">
    <citation type="submission" date="2013-01" db="EMBL/GenBank/DDBJ databases">
        <title>Draft Genome Sequence of a Mulberry Tree, Morus notabilis C.K. Schneid.</title>
        <authorList>
            <person name="He N."/>
            <person name="Zhao S."/>
        </authorList>
    </citation>
    <scope>NUCLEOTIDE SEQUENCE</scope>
</reference>
<dbReference type="Gene3D" id="3.30.860.10">
    <property type="entry name" value="30s Ribosomal Protein S19, Chain A"/>
    <property type="match status" value="1"/>
</dbReference>
<dbReference type="eggNOG" id="KOG0438">
    <property type="taxonomic scope" value="Eukaryota"/>
</dbReference>
<dbReference type="FunFam" id="3.40.50.2000:FF:000005">
    <property type="entry name" value="Alpha-1,4 glucan phosphorylase"/>
    <property type="match status" value="1"/>
</dbReference>
<dbReference type="SMART" id="SM01382">
    <property type="entry name" value="Ribosomal_L2_C"/>
    <property type="match status" value="1"/>
</dbReference>
<evidence type="ECO:0000256" key="6">
    <source>
        <dbReference type="ARBA" id="ARBA00022676"/>
    </source>
</evidence>
<feature type="domain" description="Large ribosomal subunit protein uL2 C-terminal" evidence="14">
    <location>
        <begin position="74"/>
        <end position="184"/>
    </location>
</feature>
<keyword evidence="8 12" id="KW-0663">Pyridoxal phosphate</keyword>
<dbReference type="SUPFAM" id="SSF54570">
    <property type="entry name" value="Ribosomal protein S19"/>
    <property type="match status" value="1"/>
</dbReference>
<dbReference type="Gene3D" id="4.10.950.10">
    <property type="entry name" value="Ribosomal protein L2, domain 3"/>
    <property type="match status" value="1"/>
</dbReference>
<feature type="compositionally biased region" description="Basic and acidic residues" evidence="13">
    <location>
        <begin position="89"/>
        <end position="102"/>
    </location>
</feature>
<comment type="similarity">
    <text evidence="4">Belongs to the universal ribosomal protein uS19 family.</text>
</comment>
<feature type="region of interest" description="Disordered" evidence="13">
    <location>
        <begin position="71"/>
        <end position="141"/>
    </location>
</feature>
<dbReference type="PANTHER" id="PTHR11468">
    <property type="entry name" value="GLYCOGEN PHOSPHORYLASE"/>
    <property type="match status" value="1"/>
</dbReference>
<dbReference type="PROSITE" id="PS00467">
    <property type="entry name" value="RIBOSOMAL_L2"/>
    <property type="match status" value="1"/>
</dbReference>
<feature type="compositionally biased region" description="Basic residues" evidence="13">
    <location>
        <begin position="132"/>
        <end position="141"/>
    </location>
</feature>
<dbReference type="InterPro" id="IPR000811">
    <property type="entry name" value="Glyco_trans_35"/>
</dbReference>
<keyword evidence="7 12" id="KW-0808">Transferase</keyword>
<dbReference type="GO" id="GO:0008184">
    <property type="term" value="F:glycogen phosphorylase activity"/>
    <property type="evidence" value="ECO:0007669"/>
    <property type="project" value="InterPro"/>
</dbReference>
<evidence type="ECO:0000313" key="16">
    <source>
        <dbReference type="Proteomes" id="UP000030645"/>
    </source>
</evidence>
<dbReference type="InterPro" id="IPR022669">
    <property type="entry name" value="Ribosomal_uL2_C"/>
</dbReference>
<gene>
    <name evidence="15" type="ORF">L484_006649</name>
</gene>
<dbReference type="Gene3D" id="3.40.50.2000">
    <property type="entry name" value="Glycogen Phosphorylase B"/>
    <property type="match status" value="1"/>
</dbReference>
<dbReference type="AlphaFoldDB" id="W9S278"/>
<dbReference type="eggNOG" id="KOG0899">
    <property type="taxonomic scope" value="Eukaryota"/>
</dbReference>
<comment type="function">
    <text evidence="12">Allosteric enzyme that catalyzes the rate-limiting step in glycogen catabolism, the phosphorolytic cleavage of glycogen to produce glucose-1-phosphate, and plays a central role in maintaining cellular and organismal glucose homeostasis.</text>
</comment>
<name>W9S278_9ROSA</name>
<keyword evidence="10" id="KW-0687">Ribonucleoprotein</keyword>
<evidence type="ECO:0000256" key="4">
    <source>
        <dbReference type="ARBA" id="ARBA00007345"/>
    </source>
</evidence>
<evidence type="ECO:0000256" key="7">
    <source>
        <dbReference type="ARBA" id="ARBA00022679"/>
    </source>
</evidence>
<dbReference type="Pfam" id="PF00203">
    <property type="entry name" value="Ribosomal_S19"/>
    <property type="match status" value="1"/>
</dbReference>
<dbReference type="GO" id="GO:0005737">
    <property type="term" value="C:cytoplasm"/>
    <property type="evidence" value="ECO:0007669"/>
    <property type="project" value="TreeGrafter"/>
</dbReference>
<dbReference type="eggNOG" id="KOG2099">
    <property type="taxonomic scope" value="Eukaryota"/>
</dbReference>
<dbReference type="EC" id="2.4.1.1" evidence="12"/>
<dbReference type="HAMAP" id="MF_00531">
    <property type="entry name" value="Ribosomal_uS19"/>
    <property type="match status" value="1"/>
</dbReference>
<dbReference type="Pfam" id="PF00343">
    <property type="entry name" value="Phosphorylase"/>
    <property type="match status" value="1"/>
</dbReference>
<dbReference type="InterPro" id="IPR023575">
    <property type="entry name" value="Ribosomal_uS19_SF"/>
</dbReference>
<comment type="cofactor">
    <cofactor evidence="1 12">
        <name>pyridoxal 5'-phosphate</name>
        <dbReference type="ChEBI" id="CHEBI:597326"/>
    </cofactor>
</comment>
<evidence type="ECO:0000256" key="2">
    <source>
        <dbReference type="ARBA" id="ARBA00005636"/>
    </source>
</evidence>
<dbReference type="GO" id="GO:0005980">
    <property type="term" value="P:glycogen catabolic process"/>
    <property type="evidence" value="ECO:0007669"/>
    <property type="project" value="TreeGrafter"/>
</dbReference>
<evidence type="ECO:0000256" key="10">
    <source>
        <dbReference type="ARBA" id="ARBA00023274"/>
    </source>
</evidence>
<dbReference type="PANTHER" id="PTHR11468:SF27">
    <property type="entry name" value="ALPHA-1,4 GLUCAN PHOSPHORYLASE L-2 ISOZYME, CHLOROPLASTIC_AMYLOPLASTIC"/>
    <property type="match status" value="1"/>
</dbReference>
<dbReference type="InterPro" id="IPR008991">
    <property type="entry name" value="Translation_prot_SH3-like_sf"/>
</dbReference>
<dbReference type="Pfam" id="PF03947">
    <property type="entry name" value="Ribosomal_L2_C"/>
    <property type="match status" value="1"/>
</dbReference>
<dbReference type="EMBL" id="KE345965">
    <property type="protein sequence ID" value="EXC22066.1"/>
    <property type="molecule type" value="Genomic_DNA"/>
</dbReference>
<evidence type="ECO:0000256" key="11">
    <source>
        <dbReference type="ARBA" id="ARBA00023277"/>
    </source>
</evidence>
<evidence type="ECO:0000313" key="15">
    <source>
        <dbReference type="EMBL" id="EXC22066.1"/>
    </source>
</evidence>
<dbReference type="STRING" id="981085.W9S278"/>
<evidence type="ECO:0000256" key="8">
    <source>
        <dbReference type="ARBA" id="ARBA00022898"/>
    </source>
</evidence>
<evidence type="ECO:0000256" key="12">
    <source>
        <dbReference type="RuleBase" id="RU000587"/>
    </source>
</evidence>
<evidence type="ECO:0000256" key="5">
    <source>
        <dbReference type="ARBA" id="ARBA00022600"/>
    </source>
</evidence>
<accession>W9S278</accession>
<evidence type="ECO:0000256" key="1">
    <source>
        <dbReference type="ARBA" id="ARBA00001933"/>
    </source>
</evidence>
<dbReference type="GO" id="GO:0003735">
    <property type="term" value="F:structural constituent of ribosome"/>
    <property type="evidence" value="ECO:0007669"/>
    <property type="project" value="InterPro"/>
</dbReference>
<organism evidence="15 16">
    <name type="scientific">Morus notabilis</name>
    <dbReference type="NCBI Taxonomy" id="981085"/>
    <lineage>
        <taxon>Eukaryota</taxon>
        <taxon>Viridiplantae</taxon>
        <taxon>Streptophyta</taxon>
        <taxon>Embryophyta</taxon>
        <taxon>Tracheophyta</taxon>
        <taxon>Spermatophyta</taxon>
        <taxon>Magnoliopsida</taxon>
        <taxon>eudicotyledons</taxon>
        <taxon>Gunneridae</taxon>
        <taxon>Pentapetalae</taxon>
        <taxon>rosids</taxon>
        <taxon>fabids</taxon>
        <taxon>Rosales</taxon>
        <taxon>Moraceae</taxon>
        <taxon>Moreae</taxon>
        <taxon>Morus</taxon>
    </lineage>
</organism>
<dbReference type="GO" id="GO:0006412">
    <property type="term" value="P:translation"/>
    <property type="evidence" value="ECO:0007669"/>
    <property type="project" value="InterPro"/>
</dbReference>
<keyword evidence="11 12" id="KW-0119">Carbohydrate metabolism</keyword>
<comment type="catalytic activity">
    <reaction evidence="12">
        <text>[(1-&gt;4)-alpha-D-glucosyl](n) + phosphate = [(1-&gt;4)-alpha-D-glucosyl](n-1) + alpha-D-glucose 1-phosphate</text>
        <dbReference type="Rhea" id="RHEA:41732"/>
        <dbReference type="Rhea" id="RHEA-COMP:9584"/>
        <dbReference type="Rhea" id="RHEA-COMP:9586"/>
        <dbReference type="ChEBI" id="CHEBI:15444"/>
        <dbReference type="ChEBI" id="CHEBI:43474"/>
        <dbReference type="ChEBI" id="CHEBI:58601"/>
        <dbReference type="EC" id="2.4.1.1"/>
    </reaction>
</comment>
<dbReference type="GO" id="GO:0005840">
    <property type="term" value="C:ribosome"/>
    <property type="evidence" value="ECO:0007669"/>
    <property type="project" value="UniProtKB-KW"/>
</dbReference>
<dbReference type="GO" id="GO:1990904">
    <property type="term" value="C:ribonucleoprotein complex"/>
    <property type="evidence" value="ECO:0007669"/>
    <property type="project" value="UniProtKB-KW"/>
</dbReference>
<protein>
    <recommendedName>
        <fullName evidence="12">Alpha-1,4 glucan phosphorylase</fullName>
        <ecNumber evidence="12">2.4.1.1</ecNumber>
    </recommendedName>
</protein>
<dbReference type="Proteomes" id="UP000030645">
    <property type="component" value="Unassembled WGS sequence"/>
</dbReference>
<dbReference type="InterPro" id="IPR022671">
    <property type="entry name" value="Ribosomal_uL2_CS"/>
</dbReference>